<evidence type="ECO:0000313" key="2">
    <source>
        <dbReference type="Proteomes" id="UP001617511"/>
    </source>
</evidence>
<keyword evidence="2" id="KW-1185">Reference proteome</keyword>
<organism evidence="1 2">
    <name type="scientific">Streptomyces iakyrus</name>
    <dbReference type="NCBI Taxonomy" id="68219"/>
    <lineage>
        <taxon>Bacteria</taxon>
        <taxon>Bacillati</taxon>
        <taxon>Actinomycetota</taxon>
        <taxon>Actinomycetes</taxon>
        <taxon>Kitasatosporales</taxon>
        <taxon>Streptomycetaceae</taxon>
        <taxon>Streptomyces</taxon>
    </lineage>
</organism>
<gene>
    <name evidence="1" type="ORF">ACIP2Z_08990</name>
</gene>
<dbReference type="RefSeq" id="WP_359633634.1">
    <property type="nucleotide sequence ID" value="NZ_JBEYEN010000006.1"/>
</dbReference>
<reference evidence="1 2" key="1">
    <citation type="submission" date="2024-10" db="EMBL/GenBank/DDBJ databases">
        <title>The Natural Products Discovery Center: Release of the First 8490 Sequenced Strains for Exploring Actinobacteria Biosynthetic Diversity.</title>
        <authorList>
            <person name="Kalkreuter E."/>
            <person name="Kautsar S.A."/>
            <person name="Yang D."/>
            <person name="Bader C.D."/>
            <person name="Teijaro C.N."/>
            <person name="Fluegel L."/>
            <person name="Davis C.M."/>
            <person name="Simpson J.R."/>
            <person name="Lauterbach L."/>
            <person name="Steele A.D."/>
            <person name="Gui C."/>
            <person name="Meng S."/>
            <person name="Li G."/>
            <person name="Viehrig K."/>
            <person name="Ye F."/>
            <person name="Su P."/>
            <person name="Kiefer A.F."/>
            <person name="Nichols A."/>
            <person name="Cepeda A.J."/>
            <person name="Yan W."/>
            <person name="Fan B."/>
            <person name="Jiang Y."/>
            <person name="Adhikari A."/>
            <person name="Zheng C.-J."/>
            <person name="Schuster L."/>
            <person name="Cowan T.M."/>
            <person name="Smanski M.J."/>
            <person name="Chevrette M.G."/>
            <person name="De Carvalho L.P.S."/>
            <person name="Shen B."/>
        </authorList>
    </citation>
    <scope>NUCLEOTIDE SEQUENCE [LARGE SCALE GENOMIC DNA]</scope>
    <source>
        <strain evidence="1 2">NPDC089932</strain>
    </source>
</reference>
<name>A0ABW8FAL0_9ACTN</name>
<evidence type="ECO:0000313" key="1">
    <source>
        <dbReference type="EMBL" id="MFJ4079076.1"/>
    </source>
</evidence>
<dbReference type="Proteomes" id="UP001617511">
    <property type="component" value="Unassembled WGS sequence"/>
</dbReference>
<proteinExistence type="predicted"/>
<dbReference type="EMBL" id="JBIVGG010000004">
    <property type="protein sequence ID" value="MFJ4079076.1"/>
    <property type="molecule type" value="Genomic_DNA"/>
</dbReference>
<protein>
    <submittedName>
        <fullName evidence="1">Uncharacterized protein</fullName>
    </submittedName>
</protein>
<sequence length="49" mass="5192">MARRVRRGAFGDITAPGIERTIGACAQLRQAGGTVVRTRHRGEPGPGSF</sequence>
<comment type="caution">
    <text evidence="1">The sequence shown here is derived from an EMBL/GenBank/DDBJ whole genome shotgun (WGS) entry which is preliminary data.</text>
</comment>
<accession>A0ABW8FAL0</accession>